<dbReference type="PIRSF" id="PIRSF018266">
    <property type="entry name" value="FecR"/>
    <property type="match status" value="1"/>
</dbReference>
<feature type="transmembrane region" description="Helical" evidence="1">
    <location>
        <begin position="77"/>
        <end position="95"/>
    </location>
</feature>
<dbReference type="OrthoDB" id="738872at2"/>
<evidence type="ECO:0000259" key="2">
    <source>
        <dbReference type="Pfam" id="PF04773"/>
    </source>
</evidence>
<dbReference type="Proteomes" id="UP000320811">
    <property type="component" value="Unassembled WGS sequence"/>
</dbReference>
<evidence type="ECO:0000259" key="3">
    <source>
        <dbReference type="Pfam" id="PF16344"/>
    </source>
</evidence>
<dbReference type="InterPro" id="IPR032508">
    <property type="entry name" value="FecR_C"/>
</dbReference>
<dbReference type="PANTHER" id="PTHR30273:SF2">
    <property type="entry name" value="PROTEIN FECR"/>
    <property type="match status" value="1"/>
</dbReference>
<gene>
    <name evidence="4" type="ORF">FHW36_102578</name>
</gene>
<dbReference type="Gene3D" id="3.55.50.30">
    <property type="match status" value="1"/>
</dbReference>
<keyword evidence="1" id="KW-0472">Membrane</keyword>
<organism evidence="4 5">
    <name type="scientific">Chitinophaga polysaccharea</name>
    <dbReference type="NCBI Taxonomy" id="1293035"/>
    <lineage>
        <taxon>Bacteria</taxon>
        <taxon>Pseudomonadati</taxon>
        <taxon>Bacteroidota</taxon>
        <taxon>Chitinophagia</taxon>
        <taxon>Chitinophagales</taxon>
        <taxon>Chitinophagaceae</taxon>
        <taxon>Chitinophaga</taxon>
    </lineage>
</organism>
<dbReference type="PANTHER" id="PTHR30273">
    <property type="entry name" value="PERIPLASMIC SIGNAL SENSOR AND SIGMA FACTOR ACTIVATOR FECR-RELATED"/>
    <property type="match status" value="1"/>
</dbReference>
<keyword evidence="5" id="KW-1185">Reference proteome</keyword>
<dbReference type="Pfam" id="PF04773">
    <property type="entry name" value="FecR"/>
    <property type="match status" value="1"/>
</dbReference>
<feature type="domain" description="FecR protein" evidence="2">
    <location>
        <begin position="121"/>
        <end position="209"/>
    </location>
</feature>
<proteinExistence type="predicted"/>
<name>A0A561PXI4_9BACT</name>
<dbReference type="EMBL" id="VIWO01000002">
    <property type="protein sequence ID" value="TWF42817.1"/>
    <property type="molecule type" value="Genomic_DNA"/>
</dbReference>
<dbReference type="InterPro" id="IPR006860">
    <property type="entry name" value="FecR"/>
</dbReference>
<feature type="domain" description="Protein FecR C-terminal" evidence="3">
    <location>
        <begin position="253"/>
        <end position="312"/>
    </location>
</feature>
<evidence type="ECO:0000256" key="1">
    <source>
        <dbReference type="SAM" id="Phobius"/>
    </source>
</evidence>
<evidence type="ECO:0000313" key="5">
    <source>
        <dbReference type="Proteomes" id="UP000320811"/>
    </source>
</evidence>
<dbReference type="GO" id="GO:0016989">
    <property type="term" value="F:sigma factor antagonist activity"/>
    <property type="evidence" value="ECO:0007669"/>
    <property type="project" value="TreeGrafter"/>
</dbReference>
<keyword evidence="1" id="KW-0812">Transmembrane</keyword>
<sequence length="324" mass="35957">MITQQLLERYFKQQCTAEERTLVEACLDAGDHTILDGFLQSKWKDAIENPSATITPPPITLPRQAKIRLLRASWSKYAAVCTGLLVLSTAIFYLLTAGKKKAAVSQVARLEWKKLDNRGSAIRSVVMGDGTKIWLNKNAVLRYPDNYNEATREVELLGEAYFEVAPDKSKPFRVHTAGITTTALGTAFNISAFTIRDTAIRVSLLEGKVAVTTAGAGDRILTPGMKVDFEGNQLMEPVQDSLVKQSTGWIKDKIYFNNTTLKEVCRRLSYQYNQQLTATETAGQQRVSGTFNTSDDFKTIVAAITFVHQLQVTYTPSGCKISKE</sequence>
<keyword evidence="1" id="KW-1133">Transmembrane helix</keyword>
<dbReference type="AlphaFoldDB" id="A0A561PXI4"/>
<dbReference type="Pfam" id="PF16344">
    <property type="entry name" value="FecR_C"/>
    <property type="match status" value="1"/>
</dbReference>
<dbReference type="RefSeq" id="WP_145667224.1">
    <property type="nucleotide sequence ID" value="NZ_VIWO01000002.1"/>
</dbReference>
<accession>A0A561PXI4</accession>
<dbReference type="InterPro" id="IPR012373">
    <property type="entry name" value="Ferrdict_sens_TM"/>
</dbReference>
<dbReference type="Gene3D" id="2.60.120.1440">
    <property type="match status" value="1"/>
</dbReference>
<reference evidence="4 5" key="1">
    <citation type="submission" date="2019-06" db="EMBL/GenBank/DDBJ databases">
        <title>Sorghum-associated microbial communities from plants grown in Nebraska, USA.</title>
        <authorList>
            <person name="Schachtman D."/>
        </authorList>
    </citation>
    <scope>NUCLEOTIDE SEQUENCE [LARGE SCALE GENOMIC DNA]</scope>
    <source>
        <strain evidence="4 5">1209</strain>
    </source>
</reference>
<protein>
    <submittedName>
        <fullName evidence="4">FecR family protein</fullName>
    </submittedName>
</protein>
<evidence type="ECO:0000313" key="4">
    <source>
        <dbReference type="EMBL" id="TWF42817.1"/>
    </source>
</evidence>
<comment type="caution">
    <text evidence="4">The sequence shown here is derived from an EMBL/GenBank/DDBJ whole genome shotgun (WGS) entry which is preliminary data.</text>
</comment>